<dbReference type="AlphaFoldDB" id="A0A9P5P9S5"/>
<protein>
    <submittedName>
        <fullName evidence="1">Uncharacterized protein</fullName>
    </submittedName>
</protein>
<dbReference type="EMBL" id="JADNRY010000272">
    <property type="protein sequence ID" value="KAF9059903.1"/>
    <property type="molecule type" value="Genomic_DNA"/>
</dbReference>
<organism evidence="1 2">
    <name type="scientific">Rhodocollybia butyracea</name>
    <dbReference type="NCBI Taxonomy" id="206335"/>
    <lineage>
        <taxon>Eukaryota</taxon>
        <taxon>Fungi</taxon>
        <taxon>Dikarya</taxon>
        <taxon>Basidiomycota</taxon>
        <taxon>Agaricomycotina</taxon>
        <taxon>Agaricomycetes</taxon>
        <taxon>Agaricomycetidae</taxon>
        <taxon>Agaricales</taxon>
        <taxon>Marasmiineae</taxon>
        <taxon>Omphalotaceae</taxon>
        <taxon>Rhodocollybia</taxon>
    </lineage>
</organism>
<evidence type="ECO:0000313" key="1">
    <source>
        <dbReference type="EMBL" id="KAF9059903.1"/>
    </source>
</evidence>
<name>A0A9P5P9S5_9AGAR</name>
<gene>
    <name evidence="1" type="ORF">BDP27DRAFT_1430737</name>
</gene>
<dbReference type="Proteomes" id="UP000772434">
    <property type="component" value="Unassembled WGS sequence"/>
</dbReference>
<accession>A0A9P5P9S5</accession>
<dbReference type="OrthoDB" id="3065408at2759"/>
<comment type="caution">
    <text evidence="1">The sequence shown here is derived from an EMBL/GenBank/DDBJ whole genome shotgun (WGS) entry which is preliminary data.</text>
</comment>
<keyword evidence="2" id="KW-1185">Reference proteome</keyword>
<proteinExistence type="predicted"/>
<reference evidence="1" key="1">
    <citation type="submission" date="2020-11" db="EMBL/GenBank/DDBJ databases">
        <authorList>
            <consortium name="DOE Joint Genome Institute"/>
            <person name="Ahrendt S."/>
            <person name="Riley R."/>
            <person name="Andreopoulos W."/>
            <person name="Labutti K."/>
            <person name="Pangilinan J."/>
            <person name="Ruiz-Duenas F.J."/>
            <person name="Barrasa J.M."/>
            <person name="Sanchez-Garcia M."/>
            <person name="Camarero S."/>
            <person name="Miyauchi S."/>
            <person name="Serrano A."/>
            <person name="Linde D."/>
            <person name="Babiker R."/>
            <person name="Drula E."/>
            <person name="Ayuso-Fernandez I."/>
            <person name="Pacheco R."/>
            <person name="Padilla G."/>
            <person name="Ferreira P."/>
            <person name="Barriuso J."/>
            <person name="Kellner H."/>
            <person name="Castanera R."/>
            <person name="Alfaro M."/>
            <person name="Ramirez L."/>
            <person name="Pisabarro A.G."/>
            <person name="Kuo A."/>
            <person name="Tritt A."/>
            <person name="Lipzen A."/>
            <person name="He G."/>
            <person name="Yan M."/>
            <person name="Ng V."/>
            <person name="Cullen D."/>
            <person name="Martin F."/>
            <person name="Rosso M.-N."/>
            <person name="Henrissat B."/>
            <person name="Hibbett D."/>
            <person name="Martinez A.T."/>
            <person name="Grigoriev I.V."/>
        </authorList>
    </citation>
    <scope>NUCLEOTIDE SEQUENCE</scope>
    <source>
        <strain evidence="1">AH 40177</strain>
    </source>
</reference>
<sequence>MPQCIRLTDVGFQPQSQTEPGLRRGSWVVPTKGRYKGDMGLVVEDDYDAVDTSVSALVMFIPPIKFPNSLSSKRPTKAALPVHFSRVSQPMARFRASFPINPTSKNNTKSLARLSVGGLALVIARLTELGVVDPMPAGEVHALFAELSISDDSRSDLHIRRPPPPDSWTFSEGDQVSFTRRFGINGSFLVRCDLGDLPVGISLKFIKLVVTLDPNSVLDTTVYSRQFTPRAPRRVFDEFSAIERQEVLQRLSMPYHKFHSVARYDLRNATSIKESAWLLQSNSRPTCLHPSQYYALGRFRPPGRLPWFGVQVTVDLGAFIASGEVLVASYDVHGNLTFAWFDYNIVRREDNRGHLHEFSTCTGRVPWQGLQVRVIHWPLRASGIGVVKDVRGFSIHSTSISGLWLDIEFESGYVFGER</sequence>
<evidence type="ECO:0000313" key="2">
    <source>
        <dbReference type="Proteomes" id="UP000772434"/>
    </source>
</evidence>